<feature type="domain" description="Cytochrome c" evidence="8">
    <location>
        <begin position="198"/>
        <end position="287"/>
    </location>
</feature>
<proteinExistence type="predicted"/>
<keyword evidence="3 6" id="KW-0479">Metal-binding</keyword>
<name>A0ABV6RIS5_9GAMM</name>
<keyword evidence="10" id="KW-1185">Reference proteome</keyword>
<dbReference type="RefSeq" id="WP_386664808.1">
    <property type="nucleotide sequence ID" value="NZ_JBHLTG010000001.1"/>
</dbReference>
<protein>
    <submittedName>
        <fullName evidence="9">C-type cytochrome</fullName>
    </submittedName>
</protein>
<organism evidence="9 10">
    <name type="scientific">Lysobacter korlensis</name>
    <dbReference type="NCBI Taxonomy" id="553636"/>
    <lineage>
        <taxon>Bacteria</taxon>
        <taxon>Pseudomonadati</taxon>
        <taxon>Pseudomonadota</taxon>
        <taxon>Gammaproteobacteria</taxon>
        <taxon>Lysobacterales</taxon>
        <taxon>Lysobacteraceae</taxon>
        <taxon>Lysobacter</taxon>
    </lineage>
</organism>
<feature type="domain" description="Cytochrome c" evidence="8">
    <location>
        <begin position="92"/>
        <end position="178"/>
    </location>
</feature>
<feature type="transmembrane region" description="Helical" evidence="7">
    <location>
        <begin position="32"/>
        <end position="51"/>
    </location>
</feature>
<keyword evidence="4" id="KW-0249">Electron transport</keyword>
<evidence type="ECO:0000313" key="9">
    <source>
        <dbReference type="EMBL" id="MFC0676893.1"/>
    </source>
</evidence>
<gene>
    <name evidence="9" type="ORF">ACFFGH_03375</name>
</gene>
<keyword evidence="7" id="KW-0472">Membrane</keyword>
<dbReference type="SUPFAM" id="SSF46626">
    <property type="entry name" value="Cytochrome c"/>
    <property type="match status" value="3"/>
</dbReference>
<evidence type="ECO:0000256" key="3">
    <source>
        <dbReference type="ARBA" id="ARBA00022723"/>
    </source>
</evidence>
<dbReference type="Gene3D" id="1.10.760.10">
    <property type="entry name" value="Cytochrome c-like domain"/>
    <property type="match status" value="3"/>
</dbReference>
<comment type="caution">
    <text evidence="9">The sequence shown here is derived from an EMBL/GenBank/DDBJ whole genome shotgun (WGS) entry which is preliminary data.</text>
</comment>
<evidence type="ECO:0000256" key="7">
    <source>
        <dbReference type="SAM" id="Phobius"/>
    </source>
</evidence>
<dbReference type="EMBL" id="JBHLTG010000001">
    <property type="protein sequence ID" value="MFC0676893.1"/>
    <property type="molecule type" value="Genomic_DNA"/>
</dbReference>
<sequence>MIRLLLGALAYWPRRAWRCLTEDGWKAAVCRVLGIAVAFGIGGLLFIALGLPSIAANQPHWPVTRVFLEMVMTHTVRMRTLGKNVPPLDEPALVLKGAGHYATGCAPCHGAPGQPRSLIARQMLPTPPLLEKDVQNLDPAAMFWIVKHGLKYTAMPAWPAPKREDEVWAMVAFLKQLPELDPVEYRRLAYGDATPEAGIGRDGAFLSTLAMPPQTTLDNCARCHGDDGLGRGTGAFPKLAGQREAYLYASLQAFARGERHSGVMQPIAAGLSDAQMRALARHYASLANTGIGPVVGAAKLRTVADPAAIARGRTIATDGIGERRIPACRHCHGPGAVARNSVYPDLAGQYADYLALQLELFQQGHRGGTAYAPIMHITAATLSADEIDALAAYYASAPSQPPAAP</sequence>
<dbReference type="Pfam" id="PF00034">
    <property type="entry name" value="Cytochrom_C"/>
    <property type="match status" value="1"/>
</dbReference>
<dbReference type="InterPro" id="IPR036909">
    <property type="entry name" value="Cyt_c-like_dom_sf"/>
</dbReference>
<evidence type="ECO:0000256" key="2">
    <source>
        <dbReference type="ARBA" id="ARBA00022617"/>
    </source>
</evidence>
<evidence type="ECO:0000313" key="10">
    <source>
        <dbReference type="Proteomes" id="UP001589896"/>
    </source>
</evidence>
<evidence type="ECO:0000259" key="8">
    <source>
        <dbReference type="PROSITE" id="PS51007"/>
    </source>
</evidence>
<evidence type="ECO:0000256" key="4">
    <source>
        <dbReference type="ARBA" id="ARBA00022982"/>
    </source>
</evidence>
<dbReference type="InterPro" id="IPR050597">
    <property type="entry name" value="Cytochrome_c_Oxidase_Subunit"/>
</dbReference>
<dbReference type="PROSITE" id="PS51007">
    <property type="entry name" value="CYTC"/>
    <property type="match status" value="3"/>
</dbReference>
<keyword evidence="7" id="KW-1133">Transmembrane helix</keyword>
<keyword evidence="5 6" id="KW-0408">Iron</keyword>
<keyword evidence="2 6" id="KW-0349">Heme</keyword>
<dbReference type="Proteomes" id="UP001589896">
    <property type="component" value="Unassembled WGS sequence"/>
</dbReference>
<dbReference type="InterPro" id="IPR009056">
    <property type="entry name" value="Cyt_c-like_dom"/>
</dbReference>
<feature type="domain" description="Cytochrome c" evidence="8">
    <location>
        <begin position="307"/>
        <end position="398"/>
    </location>
</feature>
<accession>A0ABV6RIS5</accession>
<keyword evidence="7" id="KW-0812">Transmembrane</keyword>
<evidence type="ECO:0000256" key="6">
    <source>
        <dbReference type="PROSITE-ProRule" id="PRU00433"/>
    </source>
</evidence>
<keyword evidence="1" id="KW-0813">Transport</keyword>
<evidence type="ECO:0000256" key="1">
    <source>
        <dbReference type="ARBA" id="ARBA00022448"/>
    </source>
</evidence>
<dbReference type="PANTHER" id="PTHR33751:SF9">
    <property type="entry name" value="CYTOCHROME C4"/>
    <property type="match status" value="1"/>
</dbReference>
<evidence type="ECO:0000256" key="5">
    <source>
        <dbReference type="ARBA" id="ARBA00023004"/>
    </source>
</evidence>
<dbReference type="Pfam" id="PF13442">
    <property type="entry name" value="Cytochrome_CBB3"/>
    <property type="match status" value="1"/>
</dbReference>
<reference evidence="9 10" key="1">
    <citation type="submission" date="2024-09" db="EMBL/GenBank/DDBJ databases">
        <authorList>
            <person name="Sun Q."/>
            <person name="Mori K."/>
        </authorList>
    </citation>
    <scope>NUCLEOTIDE SEQUENCE [LARGE SCALE GENOMIC DNA]</scope>
    <source>
        <strain evidence="9 10">KCTC 23076</strain>
    </source>
</reference>
<dbReference type="PANTHER" id="PTHR33751">
    <property type="entry name" value="CBB3-TYPE CYTOCHROME C OXIDASE SUBUNIT FIXP"/>
    <property type="match status" value="1"/>
</dbReference>